<dbReference type="RefSeq" id="WP_190433100.1">
    <property type="nucleotide sequence ID" value="NZ_JAMPKM010000010.1"/>
</dbReference>
<gene>
    <name evidence="1" type="ORF">NC998_16360</name>
</gene>
<name>A0ABV0JAJ7_9CYAN</name>
<keyword evidence="2" id="KW-1185">Reference proteome</keyword>
<proteinExistence type="predicted"/>
<protein>
    <recommendedName>
        <fullName evidence="3">GNAT family N-acetyltransferase</fullName>
    </recommendedName>
</protein>
<reference evidence="1 2" key="1">
    <citation type="submission" date="2022-04" db="EMBL/GenBank/DDBJ databases">
        <title>Positive selection, recombination, and allopatry shape intraspecific diversity of widespread and dominant cyanobacteria.</title>
        <authorList>
            <person name="Wei J."/>
            <person name="Shu W."/>
            <person name="Hu C."/>
        </authorList>
    </citation>
    <scope>NUCLEOTIDE SEQUENCE [LARGE SCALE GENOMIC DNA]</scope>
    <source>
        <strain evidence="1 2">GB2-A4</strain>
    </source>
</reference>
<accession>A0ABV0JAJ7</accession>
<dbReference type="Proteomes" id="UP001464891">
    <property type="component" value="Unassembled WGS sequence"/>
</dbReference>
<dbReference type="EMBL" id="JAMPKM010000010">
    <property type="protein sequence ID" value="MEP0818674.1"/>
    <property type="molecule type" value="Genomic_DNA"/>
</dbReference>
<organism evidence="1 2">
    <name type="scientific">Trichocoleus desertorum GB2-A4</name>
    <dbReference type="NCBI Taxonomy" id="2933944"/>
    <lineage>
        <taxon>Bacteria</taxon>
        <taxon>Bacillati</taxon>
        <taxon>Cyanobacteriota</taxon>
        <taxon>Cyanophyceae</taxon>
        <taxon>Leptolyngbyales</taxon>
        <taxon>Trichocoleusaceae</taxon>
        <taxon>Trichocoleus</taxon>
    </lineage>
</organism>
<evidence type="ECO:0008006" key="3">
    <source>
        <dbReference type="Google" id="ProtNLM"/>
    </source>
</evidence>
<evidence type="ECO:0000313" key="2">
    <source>
        <dbReference type="Proteomes" id="UP001464891"/>
    </source>
</evidence>
<sequence length="346" mass="39347">MQPYELDLWFTPECQQHYMTLLSGRIGLTRRRAECFVRLWAYLSLKQQQAVTQLPPLPISRLQPLAELVACSHREAAQLFYTGKDQGSDRAAGMMLDRLVALGLIDKQFDGNRVSIRIRAVPELLESPRLSPFPSVQPDAFNPRTDAIPIASLLTHTYGWLVKDAAIAQPKIIKTLRAWAQQYSTGMRVLRRCDNLQPVGMSILFPVASESEANFFRPPAKSFYLTSKAKSDPFQIASLGDVNCTAVFERFWIVDSEYLRRDYLCQFLEDAQATLTQMKQDFPNLCDLYIVVVHPIHLSSLATTLGFQKTGQEASLSAYWMYQSIDRFLELDMKQVLADLQLEAAR</sequence>
<comment type="caution">
    <text evidence="1">The sequence shown here is derived from an EMBL/GenBank/DDBJ whole genome shotgun (WGS) entry which is preliminary data.</text>
</comment>
<evidence type="ECO:0000313" key="1">
    <source>
        <dbReference type="EMBL" id="MEP0818674.1"/>
    </source>
</evidence>